<keyword evidence="5" id="KW-1185">Reference proteome</keyword>
<reference evidence="4 5" key="1">
    <citation type="submission" date="2024-02" db="EMBL/GenBank/DDBJ databases">
        <title>Deinococcus carri NBRC 110142.</title>
        <authorList>
            <person name="Ichikawa N."/>
            <person name="Katano-Makiyama Y."/>
            <person name="Hidaka K."/>
        </authorList>
    </citation>
    <scope>NUCLEOTIDE SEQUENCE [LARGE SCALE GENOMIC DNA]</scope>
    <source>
        <strain evidence="4 5">NBRC 110142</strain>
    </source>
</reference>
<feature type="domain" description="TerB-C" evidence="3">
    <location>
        <begin position="479"/>
        <end position="632"/>
    </location>
</feature>
<dbReference type="InterPro" id="IPR025266">
    <property type="entry name" value="TerB_N"/>
</dbReference>
<feature type="region of interest" description="Disordered" evidence="1">
    <location>
        <begin position="104"/>
        <end position="127"/>
    </location>
</feature>
<dbReference type="InterPro" id="IPR028932">
    <property type="entry name" value="TerB-C"/>
</dbReference>
<evidence type="ECO:0000259" key="2">
    <source>
        <dbReference type="Pfam" id="PF13208"/>
    </source>
</evidence>
<name>A0ABP9W6R2_9DEIO</name>
<feature type="domain" description="TerB N-terminal" evidence="2">
    <location>
        <begin position="187"/>
        <end position="386"/>
    </location>
</feature>
<feature type="compositionally biased region" description="Pro residues" evidence="1">
    <location>
        <begin position="163"/>
        <end position="174"/>
    </location>
</feature>
<feature type="region of interest" description="Disordered" evidence="1">
    <location>
        <begin position="159"/>
        <end position="199"/>
    </location>
</feature>
<dbReference type="Pfam" id="PF13208">
    <property type="entry name" value="TerB_N"/>
    <property type="match status" value="1"/>
</dbReference>
<feature type="compositionally biased region" description="Polar residues" evidence="1">
    <location>
        <begin position="186"/>
        <end position="195"/>
    </location>
</feature>
<dbReference type="Proteomes" id="UP001401887">
    <property type="component" value="Unassembled WGS sequence"/>
</dbReference>
<feature type="region of interest" description="Disordered" evidence="1">
    <location>
        <begin position="16"/>
        <end position="43"/>
    </location>
</feature>
<accession>A0ABP9W6R2</accession>
<feature type="compositionally biased region" description="Pro residues" evidence="1">
    <location>
        <begin position="20"/>
        <end position="31"/>
    </location>
</feature>
<gene>
    <name evidence="4" type="ORF">Dcar01_01783</name>
</gene>
<dbReference type="Pfam" id="PF15615">
    <property type="entry name" value="TerB_C"/>
    <property type="match status" value="1"/>
</dbReference>
<sequence>MGLRNLIRSLLFGRREDVTLPPPPSVPPSPTPGRTGRHGQVVAPPEPTFAAIDLDAPPRAEAALLISPPTPDVPEKIVPLAPLRVTPEPSFAALEIGEVEKPAASLPVPPRRAEPLPGSAPPPPKPLDLVADLREELGTAIEQLRQRAAAFELPLEAQEELPPVSPAASPPPRPSQSSRWEKVQRQKASPNSFLSQARGRARMTRNAAVPVPLQSYWTTYADLDRARTDWYYFWRARLRAGEALPTDLSYVFLHVYEVLHGVGFDRPEAAFAHLQHVWRTYRVDHPKLDHYLVDWLSDFVHYYGLKGEAARAWLDEASVYARGEELLHHWLERGDRAEVPAGVFRELVAYRPEQNKFYRDTPDKAALDATLRHAVRLTDEFYRETTGTSVFEALRPKKPRQIQRRAFSGAVFEGPSYEYVAATLWPYREDGRLSELLTQAVRHAENLARKRAGFKSQLRGVELPLDLAAYLDTHLFPQQEVRRTVRLDAGRLAALQQESEAIRERLLDEDGGEAAAPVVVLPAEAPAPPQPGTPAAQRFTLPANVPEGHLTDVETVADILEVASGAARDLLRQLRAQGWEAPEADLQLPTGTFASTLVDEVNEAAQLKLGDVLLVQEGALLVAVEDYRDELEFLLGVLEQAPAEVTQAPATLEGPWQALADALPPLHLVVLEQLLRGGLTLRELEAFTAARHALASAVLEDLNTHALDTVGDILVDPYGDPLALDDAYRYDVLRLLQAKGLARQEVNA</sequence>
<proteinExistence type="predicted"/>
<evidence type="ECO:0000259" key="3">
    <source>
        <dbReference type="Pfam" id="PF15615"/>
    </source>
</evidence>
<evidence type="ECO:0008006" key="6">
    <source>
        <dbReference type="Google" id="ProtNLM"/>
    </source>
</evidence>
<dbReference type="EMBL" id="BAABRP010000005">
    <property type="protein sequence ID" value="GAA5513057.1"/>
    <property type="molecule type" value="Genomic_DNA"/>
</dbReference>
<evidence type="ECO:0000313" key="4">
    <source>
        <dbReference type="EMBL" id="GAA5513057.1"/>
    </source>
</evidence>
<protein>
    <recommendedName>
        <fullName evidence="6">TerB-C domain-containing protein</fullName>
    </recommendedName>
</protein>
<evidence type="ECO:0000256" key="1">
    <source>
        <dbReference type="SAM" id="MobiDB-lite"/>
    </source>
</evidence>
<comment type="caution">
    <text evidence="4">The sequence shown here is derived from an EMBL/GenBank/DDBJ whole genome shotgun (WGS) entry which is preliminary data.</text>
</comment>
<dbReference type="RefSeq" id="WP_345464054.1">
    <property type="nucleotide sequence ID" value="NZ_BAABRP010000005.1"/>
</dbReference>
<evidence type="ECO:0000313" key="5">
    <source>
        <dbReference type="Proteomes" id="UP001401887"/>
    </source>
</evidence>
<organism evidence="4 5">
    <name type="scientific">Deinococcus carri</name>
    <dbReference type="NCBI Taxonomy" id="1211323"/>
    <lineage>
        <taxon>Bacteria</taxon>
        <taxon>Thermotogati</taxon>
        <taxon>Deinococcota</taxon>
        <taxon>Deinococci</taxon>
        <taxon>Deinococcales</taxon>
        <taxon>Deinococcaceae</taxon>
        <taxon>Deinococcus</taxon>
    </lineage>
</organism>